<dbReference type="SUPFAM" id="SSF47090">
    <property type="entry name" value="PGBD-like"/>
    <property type="match status" value="1"/>
</dbReference>
<dbReference type="Gene3D" id="1.10.101.10">
    <property type="entry name" value="PGBD-like superfamily/PGBD"/>
    <property type="match status" value="1"/>
</dbReference>
<evidence type="ECO:0000313" key="8">
    <source>
        <dbReference type="EMBL" id="GIU65931.1"/>
    </source>
</evidence>
<evidence type="ECO:0000313" key="9">
    <source>
        <dbReference type="Proteomes" id="UP001161064"/>
    </source>
</evidence>
<dbReference type="InterPro" id="IPR002477">
    <property type="entry name" value="Peptidoglycan-bd-like"/>
</dbReference>
<dbReference type="SUPFAM" id="SSF55846">
    <property type="entry name" value="N-acetylmuramoyl-L-alanine amidase-like"/>
    <property type="match status" value="1"/>
</dbReference>
<reference evidence="8" key="1">
    <citation type="submission" date="2021-05" db="EMBL/GenBank/DDBJ databases">
        <authorList>
            <person name="Tanabe Y."/>
        </authorList>
    </citation>
    <scope>NUCLEOTIDE SEQUENCE</scope>
    <source>
        <strain evidence="8">BOTRYCO-1</strain>
    </source>
</reference>
<organism evidence="8 9">
    <name type="scientific">Candidatus Phycosocius spiralis</name>
    <dbReference type="NCBI Taxonomy" id="2815099"/>
    <lineage>
        <taxon>Bacteria</taxon>
        <taxon>Pseudomonadati</taxon>
        <taxon>Pseudomonadota</taxon>
        <taxon>Alphaproteobacteria</taxon>
        <taxon>Caulobacterales</taxon>
        <taxon>Caulobacterales incertae sedis</taxon>
        <taxon>Candidatus Phycosocius</taxon>
    </lineage>
</organism>
<keyword evidence="4" id="KW-0378">Hydrolase</keyword>
<dbReference type="InterPro" id="IPR036365">
    <property type="entry name" value="PGBD-like_sf"/>
</dbReference>
<dbReference type="InterPro" id="IPR002502">
    <property type="entry name" value="Amidase_domain"/>
</dbReference>
<comment type="caution">
    <text evidence="8">The sequence shown here is derived from an EMBL/GenBank/DDBJ whole genome shotgun (WGS) entry which is preliminary data.</text>
</comment>
<accession>A0ABQ4PSH8</accession>
<evidence type="ECO:0000256" key="5">
    <source>
        <dbReference type="ARBA" id="ARBA00023316"/>
    </source>
</evidence>
<dbReference type="InterPro" id="IPR036505">
    <property type="entry name" value="Amidase/PGRP_sf"/>
</dbReference>
<feature type="domain" description="N-acetylmuramoyl-L-alanine amidase" evidence="7">
    <location>
        <begin position="27"/>
        <end position="188"/>
    </location>
</feature>
<comment type="catalytic activity">
    <reaction evidence="1">
        <text>Hydrolyzes the link between N-acetylmuramoyl residues and L-amino acid residues in certain cell-wall glycopeptides.</text>
        <dbReference type="EC" id="3.5.1.28"/>
    </reaction>
</comment>
<comment type="similarity">
    <text evidence="2">Belongs to the N-acetylmuramoyl-L-alanine amidase 2 family.</text>
</comment>
<feature type="region of interest" description="Disordered" evidence="6">
    <location>
        <begin position="65"/>
        <end position="87"/>
    </location>
</feature>
<gene>
    <name evidence="8" type="ORF">PsB1_0085</name>
</gene>
<evidence type="ECO:0000256" key="2">
    <source>
        <dbReference type="ARBA" id="ARBA00007553"/>
    </source>
</evidence>
<dbReference type="RefSeq" id="WP_284358398.1">
    <property type="nucleotide sequence ID" value="NZ_BPFZ01000001.1"/>
</dbReference>
<name>A0ABQ4PSH8_9PROT</name>
<evidence type="ECO:0000256" key="3">
    <source>
        <dbReference type="ARBA" id="ARBA00011901"/>
    </source>
</evidence>
<keyword evidence="5" id="KW-0961">Cell wall biogenesis/degradation</keyword>
<sequence length="289" mass="31944">MLARSIASPKPLQSRIKTLTPLTILQSPSPNFDERTRPIRLIVLHYTGMQSEQSALRILTDPAPTRSAYQDDLPRTPQNTESIPESMSRVSSHYLALQDGTIHQLVDESKRAWHAGKGFWDGETDVNSASIGIEIANGGHDFGLPEFAESQIVAVMQLVKHILQRHGLDKHHVIGHSDVAPARKPDPGEKFPWKRFAEAGLSIWPAPALEDGDQRPLFDEADQMDHGIAAVQTGLDTIGYGIPVNGRLDAHTRAVLTAFQRRFRPNKVDGMIDIETKSLVGRVASILRP</sequence>
<dbReference type="CDD" id="cd06583">
    <property type="entry name" value="PGRP"/>
    <property type="match status" value="1"/>
</dbReference>
<evidence type="ECO:0000256" key="4">
    <source>
        <dbReference type="ARBA" id="ARBA00022801"/>
    </source>
</evidence>
<feature type="compositionally biased region" description="Polar residues" evidence="6">
    <location>
        <begin position="76"/>
        <end position="87"/>
    </location>
</feature>
<evidence type="ECO:0000256" key="6">
    <source>
        <dbReference type="SAM" id="MobiDB-lite"/>
    </source>
</evidence>
<dbReference type="Pfam" id="PF01510">
    <property type="entry name" value="Amidase_2"/>
    <property type="match status" value="1"/>
</dbReference>
<dbReference type="InterPro" id="IPR036366">
    <property type="entry name" value="PGBDSf"/>
</dbReference>
<dbReference type="InterPro" id="IPR051206">
    <property type="entry name" value="NAMLAA_amidase_2"/>
</dbReference>
<dbReference type="Gene3D" id="3.40.80.10">
    <property type="entry name" value="Peptidoglycan recognition protein-like"/>
    <property type="match status" value="1"/>
</dbReference>
<dbReference type="PANTHER" id="PTHR30417:SF1">
    <property type="entry name" value="N-ACETYLMURAMOYL-L-ALANINE AMIDASE AMID"/>
    <property type="match status" value="1"/>
</dbReference>
<dbReference type="EMBL" id="BPFZ01000001">
    <property type="protein sequence ID" value="GIU65931.1"/>
    <property type="molecule type" value="Genomic_DNA"/>
</dbReference>
<keyword evidence="9" id="KW-1185">Reference proteome</keyword>
<dbReference type="PANTHER" id="PTHR30417">
    <property type="entry name" value="N-ACETYLMURAMOYL-L-ALANINE AMIDASE AMID"/>
    <property type="match status" value="1"/>
</dbReference>
<dbReference type="Proteomes" id="UP001161064">
    <property type="component" value="Unassembled WGS sequence"/>
</dbReference>
<evidence type="ECO:0000259" key="7">
    <source>
        <dbReference type="SMART" id="SM00644"/>
    </source>
</evidence>
<reference evidence="8" key="2">
    <citation type="journal article" date="2023" name="ISME Commun">
        <title>Characterization of a bloom-associated alphaproteobacterial lineage, 'Candidatus Phycosocius': insights into freshwater algal-bacterial interactions.</title>
        <authorList>
            <person name="Tanabe Y."/>
            <person name="Yamaguchi H."/>
            <person name="Yoshida M."/>
            <person name="Kai A."/>
            <person name="Okazaki Y."/>
        </authorList>
    </citation>
    <scope>NUCLEOTIDE SEQUENCE</scope>
    <source>
        <strain evidence="8">BOTRYCO-1</strain>
    </source>
</reference>
<evidence type="ECO:0000256" key="1">
    <source>
        <dbReference type="ARBA" id="ARBA00001561"/>
    </source>
</evidence>
<dbReference type="Pfam" id="PF01471">
    <property type="entry name" value="PG_binding_1"/>
    <property type="match status" value="1"/>
</dbReference>
<proteinExistence type="inferred from homology"/>
<dbReference type="SMART" id="SM00644">
    <property type="entry name" value="Ami_2"/>
    <property type="match status" value="1"/>
</dbReference>
<protein>
    <recommendedName>
        <fullName evidence="3">N-acetylmuramoyl-L-alanine amidase</fullName>
        <ecNumber evidence="3">3.5.1.28</ecNumber>
    </recommendedName>
</protein>
<dbReference type="EC" id="3.5.1.28" evidence="3"/>